<protein>
    <submittedName>
        <fullName evidence="3">Uncharacterized protein</fullName>
    </submittedName>
</protein>
<dbReference type="RefSeq" id="XP_018259651.1">
    <property type="nucleotide sequence ID" value="XM_018410983.1"/>
</dbReference>
<evidence type="ECO:0000256" key="2">
    <source>
        <dbReference type="SAM" id="Phobius"/>
    </source>
</evidence>
<reference evidence="3" key="1">
    <citation type="submission" date="2013-07" db="EMBL/GenBank/DDBJ databases">
        <title>The Genome Sequence of Cryptococcus dejecticola CBS10117.</title>
        <authorList>
            <consortium name="The Broad Institute Genome Sequencing Platform"/>
            <person name="Cuomo C."/>
            <person name="Litvintseva A."/>
            <person name="Chen Y."/>
            <person name="Heitman J."/>
            <person name="Sun S."/>
            <person name="Springer D."/>
            <person name="Dromer F."/>
            <person name="Young S.K."/>
            <person name="Zeng Q."/>
            <person name="Gargeya S."/>
            <person name="Fitzgerald M."/>
            <person name="Abouelleil A."/>
            <person name="Alvarado L."/>
            <person name="Berlin A.M."/>
            <person name="Chapman S.B."/>
            <person name="Dewar J."/>
            <person name="Goldberg J."/>
            <person name="Griggs A."/>
            <person name="Gujja S."/>
            <person name="Hansen M."/>
            <person name="Howarth C."/>
            <person name="Imamovic A."/>
            <person name="Larimer J."/>
            <person name="McCowan C."/>
            <person name="Murphy C."/>
            <person name="Pearson M."/>
            <person name="Priest M."/>
            <person name="Roberts A."/>
            <person name="Saif S."/>
            <person name="Shea T."/>
            <person name="Sykes S."/>
            <person name="Wortman J."/>
            <person name="Nusbaum C."/>
            <person name="Birren B."/>
        </authorList>
    </citation>
    <scope>NUCLEOTIDE SEQUENCE [LARGE SCALE GENOMIC DNA]</scope>
    <source>
        <strain evidence="3">CBS 10117</strain>
    </source>
</reference>
<dbReference type="EMBL" id="CP144539">
    <property type="protein sequence ID" value="WWC65100.1"/>
    <property type="molecule type" value="Genomic_DNA"/>
</dbReference>
<evidence type="ECO:0000313" key="4">
    <source>
        <dbReference type="EMBL" id="WWC65100.1"/>
    </source>
</evidence>
<keyword evidence="2" id="KW-1133">Transmembrane helix</keyword>
<dbReference type="Proteomes" id="UP000078595">
    <property type="component" value="Chromosome 10"/>
</dbReference>
<sequence length="598" mass="66905">MPVSERTPLLSGQHAEAGPSRLPSAKPTADTYLSWTLYDEANRLISHLKASSSDDHPPAVQCKQATLAIYIYALHLLDPHRRTVHASIRARLAETEVGRRLREILNDKIEDLLDCVCGYEHDVQSDSGIDDLAHENKRLQQIFWIKWRVQGSDEFLSAIDLLLPPYRISPSSPFLSHPTVRHVIDHTWSKGLMSPHREDSRWIGKVGPIVTPARLHALHLASFLVLYGLSLSIALSPGGRISPFNIEDDDRGTRLSSREVWWIIWAGGNLIHSFQYSTSATRRILLLPVHLAALFALFPSYLPISYNLVLLSIPTLTFALILPAAPSLPILVKPLLPLSILLRRILSRTIRSAGLIMPLVLGLLVLFSWSMNGDIFRGFYQFPLSLSAIADSSNRTLIERYIDNPARGSLRSIAEPVEDGISPFPARLAIFVTLSVLLIFSIVLSAARAIMIPLERWDEEAAKRWKGAIKEGDDWEKEYGVVVARQAREAFCCAVNHYAWLPYRSDHTEVSDAEQGPRGSSRDFPGWDNGLHDLTAGPDLLSPLNLVTIPLEILAVIPSERLRVRIKYAACLIRIILAGLLCLPIYLISLLIDRIRSR</sequence>
<keyword evidence="2" id="KW-0812">Transmembrane</keyword>
<accession>A0A1A5ZVH3</accession>
<feature type="transmembrane region" description="Helical" evidence="2">
    <location>
        <begin position="284"/>
        <end position="302"/>
    </location>
</feature>
<feature type="region of interest" description="Disordered" evidence="1">
    <location>
        <begin position="1"/>
        <end position="26"/>
    </location>
</feature>
<feature type="transmembrane region" description="Helical" evidence="2">
    <location>
        <begin position="353"/>
        <end position="371"/>
    </location>
</feature>
<dbReference type="KEGG" id="kdj:28971418"/>
<feature type="transmembrane region" description="Helical" evidence="2">
    <location>
        <begin position="428"/>
        <end position="447"/>
    </location>
</feature>
<dbReference type="VEuPathDB" id="FungiDB:I303_07719"/>
<keyword evidence="5" id="KW-1185">Reference proteome</keyword>
<dbReference type="OrthoDB" id="2565027at2759"/>
<organism evidence="3">
    <name type="scientific">Kwoniella dejecticola CBS 10117</name>
    <dbReference type="NCBI Taxonomy" id="1296121"/>
    <lineage>
        <taxon>Eukaryota</taxon>
        <taxon>Fungi</taxon>
        <taxon>Dikarya</taxon>
        <taxon>Basidiomycota</taxon>
        <taxon>Agaricomycotina</taxon>
        <taxon>Tremellomycetes</taxon>
        <taxon>Tremellales</taxon>
        <taxon>Cryptococcaceae</taxon>
        <taxon>Kwoniella</taxon>
    </lineage>
</organism>
<evidence type="ECO:0000256" key="1">
    <source>
        <dbReference type="SAM" id="MobiDB-lite"/>
    </source>
</evidence>
<reference evidence="4" key="3">
    <citation type="submission" date="2024-02" db="EMBL/GenBank/DDBJ databases">
        <title>Comparative genomics of Cryptococcus and Kwoniella reveals pathogenesis evolution and contrasting modes of karyotype evolution via chromosome fusion or intercentromeric recombination.</title>
        <authorList>
            <person name="Coelho M.A."/>
            <person name="David-Palma M."/>
            <person name="Shea T."/>
            <person name="Bowers K."/>
            <person name="McGinley-Smith S."/>
            <person name="Mohammad A.W."/>
            <person name="Gnirke A."/>
            <person name="Yurkov A.M."/>
            <person name="Nowrousian M."/>
            <person name="Sun S."/>
            <person name="Cuomo C.A."/>
            <person name="Heitman J."/>
        </authorList>
    </citation>
    <scope>NUCLEOTIDE SEQUENCE</scope>
    <source>
        <strain evidence="4">CBS 10117</strain>
    </source>
</reference>
<name>A0A1A5ZVH3_9TREE</name>
<reference evidence="4" key="2">
    <citation type="submission" date="2013-07" db="EMBL/GenBank/DDBJ databases">
        <authorList>
            <consortium name="The Broad Institute Genome Sequencing Platform"/>
            <person name="Cuomo C."/>
            <person name="Litvintseva A."/>
            <person name="Chen Y."/>
            <person name="Heitman J."/>
            <person name="Sun S."/>
            <person name="Springer D."/>
            <person name="Dromer F."/>
            <person name="Young S.K."/>
            <person name="Zeng Q."/>
            <person name="Gargeya S."/>
            <person name="Fitzgerald M."/>
            <person name="Abouelleil A."/>
            <person name="Alvarado L."/>
            <person name="Berlin A.M."/>
            <person name="Chapman S.B."/>
            <person name="Dewar J."/>
            <person name="Goldberg J."/>
            <person name="Griggs A."/>
            <person name="Gujja S."/>
            <person name="Hansen M."/>
            <person name="Howarth C."/>
            <person name="Imamovic A."/>
            <person name="Larimer J."/>
            <person name="McCowan C."/>
            <person name="Murphy C."/>
            <person name="Pearson M."/>
            <person name="Priest M."/>
            <person name="Roberts A."/>
            <person name="Saif S."/>
            <person name="Shea T."/>
            <person name="Sykes S."/>
            <person name="Wortman J."/>
            <person name="Nusbaum C."/>
            <person name="Birren B."/>
        </authorList>
    </citation>
    <scope>NUCLEOTIDE SEQUENCE</scope>
    <source>
        <strain evidence="4">CBS 10117</strain>
    </source>
</reference>
<gene>
    <name evidence="3" type="ORF">I303_07719</name>
    <name evidence="4" type="ORF">I303_107714</name>
</gene>
<proteinExistence type="predicted"/>
<keyword evidence="2" id="KW-0472">Membrane</keyword>
<evidence type="ECO:0000313" key="5">
    <source>
        <dbReference type="Proteomes" id="UP000078595"/>
    </source>
</evidence>
<feature type="transmembrane region" description="Helical" evidence="2">
    <location>
        <begin position="215"/>
        <end position="235"/>
    </location>
</feature>
<feature type="transmembrane region" description="Helical" evidence="2">
    <location>
        <begin position="571"/>
        <end position="592"/>
    </location>
</feature>
<feature type="transmembrane region" description="Helical" evidence="2">
    <location>
        <begin position="308"/>
        <end position="332"/>
    </location>
</feature>
<evidence type="ECO:0000313" key="3">
    <source>
        <dbReference type="EMBL" id="OBR81809.1"/>
    </source>
</evidence>
<dbReference type="GeneID" id="28971418"/>
<dbReference type="EMBL" id="KI894036">
    <property type="protein sequence ID" value="OBR81809.1"/>
    <property type="molecule type" value="Genomic_DNA"/>
</dbReference>
<dbReference type="AlphaFoldDB" id="A0A1A5ZVH3"/>